<accession>A0A7W3JMM5</accession>
<dbReference type="Pfam" id="PF05593">
    <property type="entry name" value="RHS_repeat"/>
    <property type="match status" value="1"/>
</dbReference>
<dbReference type="InterPro" id="IPR050708">
    <property type="entry name" value="T6SS_VgrG/RHS"/>
</dbReference>
<protein>
    <submittedName>
        <fullName evidence="3">RHS repeat-associated protein</fullName>
    </submittedName>
</protein>
<dbReference type="Gene3D" id="2.180.10.10">
    <property type="entry name" value="RHS repeat-associated core"/>
    <property type="match status" value="1"/>
</dbReference>
<dbReference type="InterPro" id="IPR022385">
    <property type="entry name" value="Rhs_assc_core"/>
</dbReference>
<dbReference type="AlphaFoldDB" id="A0A7W3JMM5"/>
<dbReference type="InterPro" id="IPR031325">
    <property type="entry name" value="RHS_repeat"/>
</dbReference>
<organism evidence="3 4">
    <name type="scientific">Microbacterium halimionae</name>
    <dbReference type="NCBI Taxonomy" id="1526413"/>
    <lineage>
        <taxon>Bacteria</taxon>
        <taxon>Bacillati</taxon>
        <taxon>Actinomycetota</taxon>
        <taxon>Actinomycetes</taxon>
        <taxon>Micrococcales</taxon>
        <taxon>Microbacteriaceae</taxon>
        <taxon>Microbacterium</taxon>
    </lineage>
</organism>
<evidence type="ECO:0000259" key="2">
    <source>
        <dbReference type="Pfam" id="PF25023"/>
    </source>
</evidence>
<dbReference type="NCBIfam" id="TIGR03696">
    <property type="entry name" value="Rhs_assc_core"/>
    <property type="match status" value="1"/>
</dbReference>
<dbReference type="NCBIfam" id="TIGR01643">
    <property type="entry name" value="YD_repeat_2x"/>
    <property type="match status" value="1"/>
</dbReference>
<dbReference type="RefSeq" id="WP_167048533.1">
    <property type="nucleotide sequence ID" value="NZ_JAAOZB010000002.1"/>
</dbReference>
<sequence>MTSEVSYEYDDLGRITLQKYPDYEHEYTYDGVGNMLTFTDGAGTVAYAYDDSNQLTSIREPGGTCPAAGFPAANSGCVLLEYDDNGNETKRIYPAGAHTDTTRDAAGRPTRITAKAADGTTAVDIGYSYAAPGSGDDRTNIQTRTSHKEEGIIAGAVTTYSYDSRNRLTEADEKDGSTVTAAWTYGYDNAGNRTTQTRVGDTGEPAGTIDYTYNDANQITATTDDTTTWTYDNAGNQTRNGQTGQTITYNDQRQATTINGTTQEYFGGGNTDRQSSGTTDYENGALGTMQASDSGAANKFTRSPDGAGISFGATTRHYYVADHIGSQVGLFDGTGTAIGGYSYSPYGEERYTGTNTPLESNTLRYIGQHQDSTGLYKLGERYYDPSTGRFTQMDPSGQEANPFLYAEGNPTNWSDPSGLAVDWREVGYQTTAVAFGLVFSGLLGVGAAPLCVTVVACIGVELLAAVGGGMLGDASASILWGREYSAGSMWGL</sequence>
<name>A0A7W3JMM5_9MICO</name>
<proteinExistence type="predicted"/>
<dbReference type="InterPro" id="IPR006530">
    <property type="entry name" value="YD"/>
</dbReference>
<reference evidence="3 4" key="1">
    <citation type="submission" date="2020-07" db="EMBL/GenBank/DDBJ databases">
        <title>Sequencing the genomes of 1000 actinobacteria strains.</title>
        <authorList>
            <person name="Klenk H.-P."/>
        </authorList>
    </citation>
    <scope>NUCLEOTIDE SEQUENCE [LARGE SCALE GENOMIC DNA]</scope>
    <source>
        <strain evidence="3 4">DSM 27576</strain>
    </source>
</reference>
<dbReference type="InterPro" id="IPR056823">
    <property type="entry name" value="TEN-like_YD-shell"/>
</dbReference>
<keyword evidence="1" id="KW-0677">Repeat</keyword>
<evidence type="ECO:0000256" key="1">
    <source>
        <dbReference type="ARBA" id="ARBA00022737"/>
    </source>
</evidence>
<dbReference type="PANTHER" id="PTHR32305">
    <property type="match status" value="1"/>
</dbReference>
<feature type="domain" description="Teneurin-like YD-shell" evidence="2">
    <location>
        <begin position="313"/>
        <end position="394"/>
    </location>
</feature>
<comment type="caution">
    <text evidence="3">The sequence shown here is derived from an EMBL/GenBank/DDBJ whole genome shotgun (WGS) entry which is preliminary data.</text>
</comment>
<evidence type="ECO:0000313" key="3">
    <source>
        <dbReference type="EMBL" id="MBA8815596.1"/>
    </source>
</evidence>
<dbReference type="PANTHER" id="PTHR32305:SF15">
    <property type="entry name" value="PROTEIN RHSA-RELATED"/>
    <property type="match status" value="1"/>
</dbReference>
<evidence type="ECO:0000313" key="4">
    <source>
        <dbReference type="Proteomes" id="UP000526083"/>
    </source>
</evidence>
<dbReference type="EMBL" id="JACGWY010000001">
    <property type="protein sequence ID" value="MBA8815596.1"/>
    <property type="molecule type" value="Genomic_DNA"/>
</dbReference>
<dbReference type="Pfam" id="PF25023">
    <property type="entry name" value="TEN_YD-shell"/>
    <property type="match status" value="1"/>
</dbReference>
<gene>
    <name evidence="3" type="ORF">FHX48_000648</name>
</gene>
<dbReference type="Proteomes" id="UP000526083">
    <property type="component" value="Unassembled WGS sequence"/>
</dbReference>
<keyword evidence="4" id="KW-1185">Reference proteome</keyword>